<dbReference type="InterPro" id="IPR025419">
    <property type="entry name" value="DUF4142"/>
</dbReference>
<keyword evidence="1" id="KW-0732">Signal</keyword>
<dbReference type="PANTHER" id="PTHR38593">
    <property type="entry name" value="BLR2558 PROTEIN"/>
    <property type="match status" value="1"/>
</dbReference>
<dbReference type="EMBL" id="CP015878">
    <property type="protein sequence ID" value="ANI15405.1"/>
    <property type="molecule type" value="Genomic_DNA"/>
</dbReference>
<protein>
    <recommendedName>
        <fullName evidence="2">DUF4142 domain-containing protein</fullName>
    </recommendedName>
</protein>
<organism evidence="3 4">
    <name type="scientific">Pseudomonas citronellolis</name>
    <dbReference type="NCBI Taxonomy" id="53408"/>
    <lineage>
        <taxon>Bacteria</taxon>
        <taxon>Pseudomonadati</taxon>
        <taxon>Pseudomonadota</taxon>
        <taxon>Gammaproteobacteria</taxon>
        <taxon>Pseudomonadales</taxon>
        <taxon>Pseudomonadaceae</taxon>
        <taxon>Pseudomonas</taxon>
    </lineage>
</organism>
<evidence type="ECO:0000313" key="4">
    <source>
        <dbReference type="Proteomes" id="UP000077748"/>
    </source>
</evidence>
<dbReference type="Gene3D" id="1.20.1260.10">
    <property type="match status" value="1"/>
</dbReference>
<name>A0A1A9KCZ6_9PSED</name>
<dbReference type="Pfam" id="PF13628">
    <property type="entry name" value="DUF4142"/>
    <property type="match status" value="1"/>
</dbReference>
<sequence length="169" mass="18138">MKGTGILRGALLWGALLVSAPLLAADAGVQDFVSRASATSLANVGAAKLALSKSRSADVKTFAVHLIDDNTKAQVQLKTLAESRRLQLADGPDEASRARLKDLEARQDDFDAAFASSQVRAQEEALQLFSEAAQQTEDEDLRQFAQNNLAVLRLHLQMARQLAQAHGSS</sequence>
<proteinExistence type="predicted"/>
<dbReference type="PANTHER" id="PTHR38593:SF1">
    <property type="entry name" value="BLR2558 PROTEIN"/>
    <property type="match status" value="1"/>
</dbReference>
<evidence type="ECO:0000259" key="2">
    <source>
        <dbReference type="Pfam" id="PF13628"/>
    </source>
</evidence>
<accession>A0A1A9KCZ6</accession>
<evidence type="ECO:0000256" key="1">
    <source>
        <dbReference type="SAM" id="SignalP"/>
    </source>
</evidence>
<gene>
    <name evidence="3" type="ORF">A9C11_16110</name>
</gene>
<feature type="signal peptide" evidence="1">
    <location>
        <begin position="1"/>
        <end position="24"/>
    </location>
</feature>
<dbReference type="InterPro" id="IPR012347">
    <property type="entry name" value="Ferritin-like"/>
</dbReference>
<feature type="domain" description="DUF4142" evidence="2">
    <location>
        <begin position="30"/>
        <end position="162"/>
    </location>
</feature>
<evidence type="ECO:0000313" key="3">
    <source>
        <dbReference type="EMBL" id="ANI15405.1"/>
    </source>
</evidence>
<reference evidence="3 4" key="1">
    <citation type="submission" date="2016-05" db="EMBL/GenBank/DDBJ databases">
        <title>Genome Sequence of Pseudomonas citronellolis Strain SJTE-3, an Estrogens and Persistent Organic Pollutants degradation strain.</title>
        <authorList>
            <person name="Liang R."/>
        </authorList>
    </citation>
    <scope>NUCLEOTIDE SEQUENCE [LARGE SCALE GENOMIC DNA]</scope>
    <source>
        <strain evidence="3 4">SJTE-3</strain>
    </source>
</reference>
<dbReference type="AlphaFoldDB" id="A0A1A9KCZ6"/>
<dbReference type="Proteomes" id="UP000077748">
    <property type="component" value="Chromosome"/>
</dbReference>
<feature type="chain" id="PRO_5008391646" description="DUF4142 domain-containing protein" evidence="1">
    <location>
        <begin position="25"/>
        <end position="169"/>
    </location>
</feature>
<dbReference type="RefSeq" id="WP_064583234.1">
    <property type="nucleotide sequence ID" value="NZ_CP015878.1"/>
</dbReference>